<dbReference type="RefSeq" id="XP_052125526.1">
    <property type="nucleotide sequence ID" value="XM_052269566.1"/>
</dbReference>
<dbReference type="InterPro" id="IPR050444">
    <property type="entry name" value="Polyketide_Synthase"/>
</dbReference>
<evidence type="ECO:0000313" key="4">
    <source>
        <dbReference type="RefSeq" id="XP_052125526.1"/>
    </source>
</evidence>
<dbReference type="Proteomes" id="UP000504606">
    <property type="component" value="Unplaced"/>
</dbReference>
<dbReference type="OrthoDB" id="329835at2759"/>
<keyword evidence="3" id="KW-1185">Reference proteome</keyword>
<name>A0A9C6U590_FRAOC</name>
<dbReference type="Pfam" id="PF00109">
    <property type="entry name" value="ketoacyl-synt"/>
    <property type="match status" value="1"/>
</dbReference>
<protein>
    <submittedName>
        <fullName evidence="4">Fatty acid synthase-like</fullName>
    </submittedName>
</protein>
<dbReference type="InterPro" id="IPR014030">
    <property type="entry name" value="Ketoacyl_synth_N"/>
</dbReference>
<gene>
    <name evidence="4" type="primary">LOC127749810</name>
</gene>
<dbReference type="InterPro" id="IPR016039">
    <property type="entry name" value="Thiolase-like"/>
</dbReference>
<accession>A0A9C6U590</accession>
<reference evidence="4" key="1">
    <citation type="submission" date="2025-08" db="UniProtKB">
        <authorList>
            <consortium name="RefSeq"/>
        </authorList>
    </citation>
    <scope>IDENTIFICATION</scope>
    <source>
        <tissue evidence="4">Whole organism</tissue>
    </source>
</reference>
<evidence type="ECO:0000259" key="2">
    <source>
        <dbReference type="Pfam" id="PF00109"/>
    </source>
</evidence>
<evidence type="ECO:0000256" key="1">
    <source>
        <dbReference type="ARBA" id="ARBA00022679"/>
    </source>
</evidence>
<dbReference type="Gene3D" id="3.40.47.10">
    <property type="match status" value="1"/>
</dbReference>
<dbReference type="GO" id="GO:0016746">
    <property type="term" value="F:acyltransferase activity"/>
    <property type="evidence" value="ECO:0007669"/>
    <property type="project" value="InterPro"/>
</dbReference>
<organism evidence="3 4">
    <name type="scientific">Frankliniella occidentalis</name>
    <name type="common">Western flower thrips</name>
    <name type="synonym">Euthrips occidentalis</name>
    <dbReference type="NCBI Taxonomy" id="133901"/>
    <lineage>
        <taxon>Eukaryota</taxon>
        <taxon>Metazoa</taxon>
        <taxon>Ecdysozoa</taxon>
        <taxon>Arthropoda</taxon>
        <taxon>Hexapoda</taxon>
        <taxon>Insecta</taxon>
        <taxon>Pterygota</taxon>
        <taxon>Neoptera</taxon>
        <taxon>Paraneoptera</taxon>
        <taxon>Thysanoptera</taxon>
        <taxon>Terebrantia</taxon>
        <taxon>Thripoidea</taxon>
        <taxon>Thripidae</taxon>
        <taxon>Frankliniella</taxon>
    </lineage>
</organism>
<dbReference type="PANTHER" id="PTHR45681">
    <property type="entry name" value="POLYKETIDE SYNTHASE 44-RELATED"/>
    <property type="match status" value="1"/>
</dbReference>
<dbReference type="PANTHER" id="PTHR45681:SF6">
    <property type="entry name" value="POLYKETIDE SYNTHASE 37"/>
    <property type="match status" value="1"/>
</dbReference>
<dbReference type="AlphaFoldDB" id="A0A9C6U590"/>
<proteinExistence type="predicted"/>
<dbReference type="KEGG" id="foc:127749810"/>
<feature type="domain" description="Beta-ketoacyl synthase-like N-terminal" evidence="2">
    <location>
        <begin position="3"/>
        <end position="151"/>
    </location>
</feature>
<sequence length="162" mass="18146">MSSEVVISGIGSAFSGSGNVQDFGRDLLNNKHLVQRTKRWREDLFTPVSGTVPSEHFDGQFFGINSKLANSTDPTSILCYMRSYEAVLDAGLHPSTLRGSNTGVFACSGINEYEQKIMHSDAIEQHEGYIIMGLSRTMLPNRLSYYFNWNGKRSQERCKILI</sequence>
<dbReference type="SUPFAM" id="SSF53901">
    <property type="entry name" value="Thiolase-like"/>
    <property type="match status" value="1"/>
</dbReference>
<keyword evidence="1" id="KW-0808">Transferase</keyword>
<evidence type="ECO:0000313" key="3">
    <source>
        <dbReference type="Proteomes" id="UP000504606"/>
    </source>
</evidence>
<dbReference type="GeneID" id="127749810"/>